<accession>W9H882</accession>
<name>W9H882_9PROT</name>
<dbReference type="Pfam" id="PF00583">
    <property type="entry name" value="Acetyltransf_1"/>
    <property type="match status" value="1"/>
</dbReference>
<dbReference type="AlphaFoldDB" id="W9H882"/>
<dbReference type="InterPro" id="IPR000182">
    <property type="entry name" value="GNAT_dom"/>
</dbReference>
<dbReference type="CDD" id="cd04301">
    <property type="entry name" value="NAT_SF"/>
    <property type="match status" value="1"/>
</dbReference>
<protein>
    <submittedName>
        <fullName evidence="2">N-acetyltransferase GCN5</fullName>
    </submittedName>
</protein>
<dbReference type="GO" id="GO:0016747">
    <property type="term" value="F:acyltransferase activity, transferring groups other than amino-acyl groups"/>
    <property type="evidence" value="ECO:0007669"/>
    <property type="project" value="InterPro"/>
</dbReference>
<sequence>MRARWRQMTVADLPLVERIAEIVHPAYPESAEVPAERLALFPAGCLVAEDGAVDGTGAALGYAVSHPSRLGRPPALDSRLGGLPRDADCLYLHDVALLPEARGLGLGEALTVLLRDLARRQGLPMLALTAVNRSAPYWSRRGFKRYPGDAVLAAKLASYGEDAAYMVG</sequence>
<dbReference type="PATRIC" id="fig|1385369.3.peg.111"/>
<dbReference type="PROSITE" id="PS51186">
    <property type="entry name" value="GNAT"/>
    <property type="match status" value="1"/>
</dbReference>
<organism evidence="2 3">
    <name type="scientific">Skermanella stibiiresistens SB22</name>
    <dbReference type="NCBI Taxonomy" id="1385369"/>
    <lineage>
        <taxon>Bacteria</taxon>
        <taxon>Pseudomonadati</taxon>
        <taxon>Pseudomonadota</taxon>
        <taxon>Alphaproteobacteria</taxon>
        <taxon>Rhodospirillales</taxon>
        <taxon>Azospirillaceae</taxon>
        <taxon>Skermanella</taxon>
    </lineage>
</organism>
<keyword evidence="2" id="KW-0808">Transferase</keyword>
<evidence type="ECO:0000259" key="1">
    <source>
        <dbReference type="PROSITE" id="PS51186"/>
    </source>
</evidence>
<dbReference type="InterPro" id="IPR016181">
    <property type="entry name" value="Acyl_CoA_acyltransferase"/>
</dbReference>
<keyword evidence="3" id="KW-1185">Reference proteome</keyword>
<dbReference type="STRING" id="1385369.N825_00545"/>
<gene>
    <name evidence="2" type="ORF">N825_00545</name>
</gene>
<dbReference type="SUPFAM" id="SSF55729">
    <property type="entry name" value="Acyl-CoA N-acyltransferases (Nat)"/>
    <property type="match status" value="1"/>
</dbReference>
<evidence type="ECO:0000313" key="3">
    <source>
        <dbReference type="Proteomes" id="UP000019486"/>
    </source>
</evidence>
<evidence type="ECO:0000313" key="2">
    <source>
        <dbReference type="EMBL" id="EWY42460.1"/>
    </source>
</evidence>
<dbReference type="Proteomes" id="UP000019486">
    <property type="component" value="Unassembled WGS sequence"/>
</dbReference>
<dbReference type="EMBL" id="AVFL01000001">
    <property type="protein sequence ID" value="EWY42460.1"/>
    <property type="molecule type" value="Genomic_DNA"/>
</dbReference>
<reference evidence="2 3" key="1">
    <citation type="submission" date="2013-08" db="EMBL/GenBank/DDBJ databases">
        <title>The genome sequence of Skermanella stibiiresistens.</title>
        <authorList>
            <person name="Zhu W."/>
            <person name="Wang G."/>
        </authorList>
    </citation>
    <scope>NUCLEOTIDE SEQUENCE [LARGE SCALE GENOMIC DNA]</scope>
    <source>
        <strain evidence="2 3">SB22</strain>
    </source>
</reference>
<feature type="domain" description="N-acetyltransferase" evidence="1">
    <location>
        <begin position="3"/>
        <end position="168"/>
    </location>
</feature>
<comment type="caution">
    <text evidence="2">The sequence shown here is derived from an EMBL/GenBank/DDBJ whole genome shotgun (WGS) entry which is preliminary data.</text>
</comment>
<dbReference type="OrthoDB" id="359414at2"/>
<dbReference type="Gene3D" id="3.40.630.30">
    <property type="match status" value="1"/>
</dbReference>
<proteinExistence type="predicted"/>